<accession>A0A9W4UUF8</accession>
<protein>
    <submittedName>
        <fullName evidence="2">Uncharacterized protein</fullName>
    </submittedName>
</protein>
<reference evidence="2" key="1">
    <citation type="submission" date="2023-01" db="EMBL/GenBank/DDBJ databases">
        <authorList>
            <person name="Van Ghelder C."/>
            <person name="Rancurel C."/>
        </authorList>
    </citation>
    <scope>NUCLEOTIDE SEQUENCE</scope>
    <source>
        <strain evidence="2">CNCM I-4278</strain>
    </source>
</reference>
<feature type="region of interest" description="Disordered" evidence="1">
    <location>
        <begin position="354"/>
        <end position="373"/>
    </location>
</feature>
<dbReference type="AlphaFoldDB" id="A0A9W4UUF8"/>
<name>A0A9W4UUF8_9PLEO</name>
<gene>
    <name evidence="2" type="ORF">PDIGIT_LOCUS15485</name>
</gene>
<dbReference type="OrthoDB" id="3801063at2759"/>
<evidence type="ECO:0000256" key="1">
    <source>
        <dbReference type="SAM" id="MobiDB-lite"/>
    </source>
</evidence>
<feature type="region of interest" description="Disordered" evidence="1">
    <location>
        <begin position="127"/>
        <end position="168"/>
    </location>
</feature>
<feature type="compositionally biased region" description="Low complexity" evidence="1">
    <location>
        <begin position="150"/>
        <end position="164"/>
    </location>
</feature>
<evidence type="ECO:0000313" key="2">
    <source>
        <dbReference type="EMBL" id="CAI6342280.1"/>
    </source>
</evidence>
<proteinExistence type="predicted"/>
<sequence length="373" mass="41672">MAGLNNRPVSTSMLNNNENVPQGISSYETQYPNDSIDANCASHTRELMPSTQAEHSAFTIPTCFDPTTATNLTSSNVINYSRSPAMRTATPQQVYLNIPLREATPTLHGFLTSKDAQSSLPYHMEPKPAYFAPSSPPLSHLNYQEEPLQPSSTSPNNSPSNPNTVHPLPDRWQLAQHYRTRVHEPPQIDPSIDPTISLVTQNAEHWVYLLTSALTNVDSCKDTPTSHAYRLFHPSPPPAPLLEASARQIFTSLLDRCTHGFRGPASFNKALKPIAGLEADRFANCEERLRNVVDVLRGNKRVCKDVLYEDWKIRLLVNHPLAYDRDKDCQKGSNDQRRKRLLEERERLKGVEGELERLTGGGAKKRKVGDGGM</sequence>
<evidence type="ECO:0000313" key="3">
    <source>
        <dbReference type="Proteomes" id="UP001152607"/>
    </source>
</evidence>
<feature type="region of interest" description="Disordered" evidence="1">
    <location>
        <begin position="1"/>
        <end position="30"/>
    </location>
</feature>
<dbReference type="EMBL" id="CAOQHR010000013">
    <property type="protein sequence ID" value="CAI6342280.1"/>
    <property type="molecule type" value="Genomic_DNA"/>
</dbReference>
<dbReference type="Proteomes" id="UP001152607">
    <property type="component" value="Unassembled WGS sequence"/>
</dbReference>
<organism evidence="2 3">
    <name type="scientific">Periconia digitata</name>
    <dbReference type="NCBI Taxonomy" id="1303443"/>
    <lineage>
        <taxon>Eukaryota</taxon>
        <taxon>Fungi</taxon>
        <taxon>Dikarya</taxon>
        <taxon>Ascomycota</taxon>
        <taxon>Pezizomycotina</taxon>
        <taxon>Dothideomycetes</taxon>
        <taxon>Pleosporomycetidae</taxon>
        <taxon>Pleosporales</taxon>
        <taxon>Massarineae</taxon>
        <taxon>Periconiaceae</taxon>
        <taxon>Periconia</taxon>
    </lineage>
</organism>
<feature type="compositionally biased region" description="Polar residues" evidence="1">
    <location>
        <begin position="7"/>
        <end position="30"/>
    </location>
</feature>
<comment type="caution">
    <text evidence="2">The sequence shown here is derived from an EMBL/GenBank/DDBJ whole genome shotgun (WGS) entry which is preliminary data.</text>
</comment>
<keyword evidence="3" id="KW-1185">Reference proteome</keyword>